<feature type="region of interest" description="Disordered" evidence="1">
    <location>
        <begin position="192"/>
        <end position="225"/>
    </location>
</feature>
<dbReference type="Pfam" id="PF03886">
    <property type="entry name" value="ABC_trans_aux"/>
    <property type="match status" value="1"/>
</dbReference>
<sequence length="236" mass="25263">MMALRVSGVLLSGLLVLGGCMHSPPVSLYQLDGGAFTAPSTEKGLAILLGPVSVADYLQRDTLLQRQTDGTLSEAPNARWAGSLAADIDQQLLRQIAARLDTQRVVLAPATAGFVPDARVSLTIARLDSGPERPAVLEGQWRLSGADGKLLDSRLISLEEGHDGSVGDQVRAQSELLQQLVEQIAVAVKSNKQAEPVQVTRRPRPKPAVVKPVEPPVTTPSIPMAEPIRESEVFRF</sequence>
<evidence type="ECO:0000313" key="4">
    <source>
        <dbReference type="Proteomes" id="UP001476583"/>
    </source>
</evidence>
<evidence type="ECO:0000256" key="1">
    <source>
        <dbReference type="SAM" id="MobiDB-lite"/>
    </source>
</evidence>
<proteinExistence type="predicted"/>
<reference evidence="3 4" key="1">
    <citation type="submission" date="2024-03" db="EMBL/GenBank/DDBJ databases">
        <title>Complete genome of BD2.</title>
        <authorList>
            <person name="Cao G."/>
        </authorList>
    </citation>
    <scope>NUCLEOTIDE SEQUENCE [LARGE SCALE GENOMIC DNA]</scope>
    <source>
        <strain evidence="3 4">BD2</strain>
    </source>
</reference>
<dbReference type="SUPFAM" id="SSF159594">
    <property type="entry name" value="XCC0632-like"/>
    <property type="match status" value="1"/>
</dbReference>
<dbReference type="PROSITE" id="PS51257">
    <property type="entry name" value="PROKAR_LIPOPROTEIN"/>
    <property type="match status" value="1"/>
</dbReference>
<evidence type="ECO:0000259" key="2">
    <source>
        <dbReference type="Pfam" id="PF03886"/>
    </source>
</evidence>
<name>A0ABZ2RF27_ECTME</name>
<keyword evidence="3" id="KW-0449">Lipoprotein</keyword>
<dbReference type="Gene3D" id="3.40.50.10610">
    <property type="entry name" value="ABC-type transport auxiliary lipoprotein component"/>
    <property type="match status" value="1"/>
</dbReference>
<gene>
    <name evidence="3" type="ORF">WG219_18250</name>
</gene>
<dbReference type="EMBL" id="CP148074">
    <property type="protein sequence ID" value="WXL25222.1"/>
    <property type="molecule type" value="Genomic_DNA"/>
</dbReference>
<organism evidence="3 4">
    <name type="scientific">Ectopseudomonas mendocina</name>
    <name type="common">Pseudomonas mendocina</name>
    <dbReference type="NCBI Taxonomy" id="300"/>
    <lineage>
        <taxon>Bacteria</taxon>
        <taxon>Pseudomonadati</taxon>
        <taxon>Pseudomonadota</taxon>
        <taxon>Gammaproteobacteria</taxon>
        <taxon>Pseudomonadales</taxon>
        <taxon>Pseudomonadaceae</taxon>
        <taxon>Ectopseudomonas</taxon>
    </lineage>
</organism>
<evidence type="ECO:0000313" key="3">
    <source>
        <dbReference type="EMBL" id="WXL25222.1"/>
    </source>
</evidence>
<protein>
    <submittedName>
        <fullName evidence="3">ABC-type transport auxiliary lipoprotein family protein</fullName>
    </submittedName>
</protein>
<keyword evidence="4" id="KW-1185">Reference proteome</keyword>
<dbReference type="Proteomes" id="UP001476583">
    <property type="component" value="Chromosome"/>
</dbReference>
<dbReference type="InterPro" id="IPR005586">
    <property type="entry name" value="ABC_trans_aux"/>
</dbReference>
<accession>A0ABZ2RF27</accession>
<feature type="domain" description="ABC-type transport auxiliary lipoprotein component" evidence="2">
    <location>
        <begin position="29"/>
        <end position="185"/>
    </location>
</feature>